<dbReference type="EMBL" id="VDFV01000007">
    <property type="protein sequence ID" value="TNC72578.1"/>
    <property type="molecule type" value="Genomic_DNA"/>
</dbReference>
<dbReference type="AlphaFoldDB" id="A0A5C4NGP2"/>
<gene>
    <name evidence="2" type="ORF">FHG71_07860</name>
</gene>
<name>A0A5C4NGP2_9RHOB</name>
<reference evidence="2 3" key="1">
    <citation type="submission" date="2019-06" db="EMBL/GenBank/DDBJ databases">
        <authorList>
            <person name="Jiang L."/>
        </authorList>
    </citation>
    <scope>NUCLEOTIDE SEQUENCE [LARGE SCALE GENOMIC DNA]</scope>
    <source>
        <strain evidence="2 3">YIM 48858</strain>
    </source>
</reference>
<feature type="region of interest" description="Disordered" evidence="1">
    <location>
        <begin position="1"/>
        <end position="47"/>
    </location>
</feature>
<proteinExistence type="predicted"/>
<comment type="caution">
    <text evidence="2">The sequence shown here is derived from an EMBL/GenBank/DDBJ whole genome shotgun (WGS) entry which is preliminary data.</text>
</comment>
<keyword evidence="3" id="KW-1185">Reference proteome</keyword>
<feature type="compositionally biased region" description="Low complexity" evidence="1">
    <location>
        <begin position="11"/>
        <end position="25"/>
    </location>
</feature>
<evidence type="ECO:0000313" key="3">
    <source>
        <dbReference type="Proteomes" id="UP000305709"/>
    </source>
</evidence>
<protein>
    <submittedName>
        <fullName evidence="2">Uncharacterized protein</fullName>
    </submittedName>
</protein>
<organism evidence="2 3">
    <name type="scientific">Rubellimicrobium roseum</name>
    <dbReference type="NCBI Taxonomy" id="687525"/>
    <lineage>
        <taxon>Bacteria</taxon>
        <taxon>Pseudomonadati</taxon>
        <taxon>Pseudomonadota</taxon>
        <taxon>Alphaproteobacteria</taxon>
        <taxon>Rhodobacterales</taxon>
        <taxon>Roseobacteraceae</taxon>
        <taxon>Rubellimicrobium</taxon>
    </lineage>
</organism>
<sequence length="62" mass="6006">MSNAQIAAQPGAEQAGADQSGASGARLSQPGASRSASPRAPVQAAFGDGSGAAIVFRDYASI</sequence>
<dbReference type="RefSeq" id="WP_139081086.1">
    <property type="nucleotide sequence ID" value="NZ_VDFV01000007.1"/>
</dbReference>
<evidence type="ECO:0000313" key="2">
    <source>
        <dbReference type="EMBL" id="TNC72578.1"/>
    </source>
</evidence>
<evidence type="ECO:0000256" key="1">
    <source>
        <dbReference type="SAM" id="MobiDB-lite"/>
    </source>
</evidence>
<accession>A0A5C4NGP2</accession>
<dbReference type="Proteomes" id="UP000305709">
    <property type="component" value="Unassembled WGS sequence"/>
</dbReference>